<protein>
    <submittedName>
        <fullName evidence="1">Uncharacterized protein</fullName>
    </submittedName>
</protein>
<sequence>MKIKKSDVARTVHWVESHFDKNDHFPFDSGSSKAAKRHLKALKSWRQVAANKEELREWCNTWLSEDYKLELTHHLEKARILKANKSLNLNNEALELLLTHADEKDMTPSELIISLLS</sequence>
<dbReference type="Proteomes" id="UP000282818">
    <property type="component" value="Unassembled WGS sequence"/>
</dbReference>
<dbReference type="RefSeq" id="WP_127693072.1">
    <property type="nucleotide sequence ID" value="NZ_SACQ01000001.1"/>
</dbReference>
<gene>
    <name evidence="1" type="ORF">EOE65_04410</name>
</gene>
<name>A0A437QEF7_9GAMM</name>
<keyword evidence="2" id="KW-1185">Reference proteome</keyword>
<organism evidence="1 2">
    <name type="scientific">Neptunomonas marina</name>
    <dbReference type="NCBI Taxonomy" id="1815562"/>
    <lineage>
        <taxon>Bacteria</taxon>
        <taxon>Pseudomonadati</taxon>
        <taxon>Pseudomonadota</taxon>
        <taxon>Gammaproteobacteria</taxon>
        <taxon>Oceanospirillales</taxon>
        <taxon>Oceanospirillaceae</taxon>
        <taxon>Neptunomonas</taxon>
    </lineage>
</organism>
<dbReference type="AlphaFoldDB" id="A0A437QEF7"/>
<reference evidence="1 2" key="1">
    <citation type="submission" date="2019-01" db="EMBL/GenBank/DDBJ databases">
        <authorList>
            <person name="Chen W.-M."/>
        </authorList>
    </citation>
    <scope>NUCLEOTIDE SEQUENCE [LARGE SCALE GENOMIC DNA]</scope>
    <source>
        <strain evidence="1 2">HPM-16</strain>
    </source>
</reference>
<comment type="caution">
    <text evidence="1">The sequence shown here is derived from an EMBL/GenBank/DDBJ whole genome shotgun (WGS) entry which is preliminary data.</text>
</comment>
<evidence type="ECO:0000313" key="2">
    <source>
        <dbReference type="Proteomes" id="UP000282818"/>
    </source>
</evidence>
<evidence type="ECO:0000313" key="1">
    <source>
        <dbReference type="EMBL" id="RVU32904.1"/>
    </source>
</evidence>
<dbReference type="EMBL" id="SACQ01000001">
    <property type="protein sequence ID" value="RVU32904.1"/>
    <property type="molecule type" value="Genomic_DNA"/>
</dbReference>
<proteinExistence type="predicted"/>
<accession>A0A437QEF7</accession>